<dbReference type="AlphaFoldDB" id="U3PAN0"/>
<organism evidence="3 4">
    <name type="scientific">Leifsonia xyli subsp. cynodontis DSM 46306</name>
    <dbReference type="NCBI Taxonomy" id="1389489"/>
    <lineage>
        <taxon>Bacteria</taxon>
        <taxon>Bacillati</taxon>
        <taxon>Actinomycetota</taxon>
        <taxon>Actinomycetes</taxon>
        <taxon>Micrococcales</taxon>
        <taxon>Microbacteriaceae</taxon>
        <taxon>Leifsonia</taxon>
    </lineage>
</organism>
<gene>
    <name evidence="3" type="ORF">O159_27010</name>
</gene>
<dbReference type="PROSITE" id="PS51257">
    <property type="entry name" value="PROKAR_LIPOPROTEIN"/>
    <property type="match status" value="1"/>
</dbReference>
<dbReference type="HOGENOM" id="CLU_172402_0_0_11"/>
<feature type="chain" id="PRO_5039460874" description="DUF306 domain-containing protein" evidence="1">
    <location>
        <begin position="22"/>
        <end position="123"/>
    </location>
</feature>
<dbReference type="OrthoDB" id="4990393at2"/>
<accession>U3PAN0</accession>
<feature type="domain" description="DUF306" evidence="2">
    <location>
        <begin position="42"/>
        <end position="109"/>
    </location>
</feature>
<dbReference type="Pfam" id="PF03724">
    <property type="entry name" value="META"/>
    <property type="match status" value="1"/>
</dbReference>
<dbReference type="EMBL" id="CP006734">
    <property type="protein sequence ID" value="AGW42599.1"/>
    <property type="molecule type" value="Genomic_DNA"/>
</dbReference>
<feature type="signal peptide" evidence="1">
    <location>
        <begin position="1"/>
        <end position="21"/>
    </location>
</feature>
<dbReference type="Gene3D" id="2.40.128.270">
    <property type="match status" value="1"/>
</dbReference>
<dbReference type="PATRIC" id="fig|1389489.3.peg.2592"/>
<evidence type="ECO:0000256" key="1">
    <source>
        <dbReference type="SAM" id="SignalP"/>
    </source>
</evidence>
<evidence type="ECO:0000313" key="4">
    <source>
        <dbReference type="Proteomes" id="UP000016743"/>
    </source>
</evidence>
<dbReference type="PANTHER" id="PTHR35535:SF1">
    <property type="entry name" value="HEAT SHOCK PROTEIN HSLJ"/>
    <property type="match status" value="1"/>
</dbReference>
<evidence type="ECO:0000259" key="2">
    <source>
        <dbReference type="Pfam" id="PF03724"/>
    </source>
</evidence>
<dbReference type="InterPro" id="IPR053147">
    <property type="entry name" value="Hsp_HslJ-like"/>
</dbReference>
<dbReference type="eggNOG" id="COG3187">
    <property type="taxonomic scope" value="Bacteria"/>
</dbReference>
<keyword evidence="1" id="KW-0732">Signal</keyword>
<dbReference type="InterPro" id="IPR005184">
    <property type="entry name" value="DUF306_Meta_HslJ"/>
</dbReference>
<dbReference type="STRING" id="1389489.O159_27010"/>
<sequence length="123" mass="12129">MGTGKWLRAGALGLAAVSLLAGCAGNPGSAALAGSWGSSAAGKPNLTIQSDGSFSGSDGCNRLMGKGSIDGDSISFGPIVSTRMACEGVDEWLDKAARGTVAGSTLTVYDDKGGKIGTLDKSD</sequence>
<evidence type="ECO:0000313" key="3">
    <source>
        <dbReference type="EMBL" id="AGW42599.1"/>
    </source>
</evidence>
<reference evidence="3 4" key="1">
    <citation type="journal article" date="2013" name="Genome Announc.">
        <title>Complete Genome Sequence of Leifsonia xyli subsp. cynodontis Strain DSM46306, a Gram-Positive Bacterial Pathogen of Grasses.</title>
        <authorList>
            <person name="Monteiro-Vitorello C.B."/>
            <person name="Zerillo M.M."/>
            <person name="Van Sluys M.A."/>
            <person name="Camargo L.E."/>
            <person name="Kitajima J.P."/>
        </authorList>
    </citation>
    <scope>NUCLEOTIDE SEQUENCE [LARGE SCALE GENOMIC DNA]</scope>
    <source>
        <strain evidence="3 4">DSM 46306</strain>
    </source>
</reference>
<name>U3PAN0_LEIXC</name>
<dbReference type="KEGG" id="lxy:O159_27010"/>
<dbReference type="Proteomes" id="UP000016743">
    <property type="component" value="Chromosome"/>
</dbReference>
<dbReference type="InterPro" id="IPR038670">
    <property type="entry name" value="HslJ-like_sf"/>
</dbReference>
<protein>
    <recommendedName>
        <fullName evidence="2">DUF306 domain-containing protein</fullName>
    </recommendedName>
</protein>
<dbReference type="RefSeq" id="WP_021756068.1">
    <property type="nucleotide sequence ID" value="NC_022438.1"/>
</dbReference>
<proteinExistence type="predicted"/>
<keyword evidence="4" id="KW-1185">Reference proteome</keyword>
<dbReference type="PANTHER" id="PTHR35535">
    <property type="entry name" value="HEAT SHOCK PROTEIN HSLJ"/>
    <property type="match status" value="1"/>
</dbReference>